<evidence type="ECO:0000313" key="2">
    <source>
        <dbReference type="Proteomes" id="UP001060085"/>
    </source>
</evidence>
<gene>
    <name evidence="1" type="ORF">M9H77_16516</name>
</gene>
<reference evidence="2" key="1">
    <citation type="journal article" date="2023" name="Nat. Plants">
        <title>Single-cell RNA sequencing provides a high-resolution roadmap for understanding the multicellular compartmentation of specialized metabolism.</title>
        <authorList>
            <person name="Sun S."/>
            <person name="Shen X."/>
            <person name="Li Y."/>
            <person name="Li Y."/>
            <person name="Wang S."/>
            <person name="Li R."/>
            <person name="Zhang H."/>
            <person name="Shen G."/>
            <person name="Guo B."/>
            <person name="Wei J."/>
            <person name="Xu J."/>
            <person name="St-Pierre B."/>
            <person name="Chen S."/>
            <person name="Sun C."/>
        </authorList>
    </citation>
    <scope>NUCLEOTIDE SEQUENCE [LARGE SCALE GENOMIC DNA]</scope>
</reference>
<sequence>MSSSSLSGAVKVILQSSDSKIFEINKAVTKQSVTIEYLIEDRLTNSDPVVIPNVSGNTLTKIIVHCERVIAQPPSDENDLELKAFVSGLRLLSLTCKEVLDWIKHKYLAHICMLFNITPKFSPEDEERLRSANPLSFNLLVKTHLLFLIQSKI</sequence>
<accession>A0ACC0B1Z8</accession>
<evidence type="ECO:0000313" key="1">
    <source>
        <dbReference type="EMBL" id="KAI5666663.1"/>
    </source>
</evidence>
<proteinExistence type="predicted"/>
<dbReference type="EMBL" id="CM044704">
    <property type="protein sequence ID" value="KAI5666663.1"/>
    <property type="molecule type" value="Genomic_DNA"/>
</dbReference>
<dbReference type="Proteomes" id="UP001060085">
    <property type="component" value="Linkage Group LG04"/>
</dbReference>
<keyword evidence="2" id="KW-1185">Reference proteome</keyword>
<organism evidence="1 2">
    <name type="scientific">Catharanthus roseus</name>
    <name type="common">Madagascar periwinkle</name>
    <name type="synonym">Vinca rosea</name>
    <dbReference type="NCBI Taxonomy" id="4058"/>
    <lineage>
        <taxon>Eukaryota</taxon>
        <taxon>Viridiplantae</taxon>
        <taxon>Streptophyta</taxon>
        <taxon>Embryophyta</taxon>
        <taxon>Tracheophyta</taxon>
        <taxon>Spermatophyta</taxon>
        <taxon>Magnoliopsida</taxon>
        <taxon>eudicotyledons</taxon>
        <taxon>Gunneridae</taxon>
        <taxon>Pentapetalae</taxon>
        <taxon>asterids</taxon>
        <taxon>lamiids</taxon>
        <taxon>Gentianales</taxon>
        <taxon>Apocynaceae</taxon>
        <taxon>Rauvolfioideae</taxon>
        <taxon>Vinceae</taxon>
        <taxon>Catharanthinae</taxon>
        <taxon>Catharanthus</taxon>
    </lineage>
</organism>
<protein>
    <submittedName>
        <fullName evidence="1">Uncharacterized protein</fullName>
    </submittedName>
</protein>
<name>A0ACC0B1Z8_CATRO</name>
<comment type="caution">
    <text evidence="1">The sequence shown here is derived from an EMBL/GenBank/DDBJ whole genome shotgun (WGS) entry which is preliminary data.</text>
</comment>